<gene>
    <name evidence="1" type="ORF">UFOVP1393_43</name>
</gene>
<organism evidence="1">
    <name type="scientific">uncultured Caudovirales phage</name>
    <dbReference type="NCBI Taxonomy" id="2100421"/>
    <lineage>
        <taxon>Viruses</taxon>
        <taxon>Duplodnaviria</taxon>
        <taxon>Heunggongvirae</taxon>
        <taxon>Uroviricota</taxon>
        <taxon>Caudoviricetes</taxon>
        <taxon>Peduoviridae</taxon>
        <taxon>Maltschvirus</taxon>
        <taxon>Maltschvirus maltsch</taxon>
    </lineage>
</organism>
<proteinExistence type="predicted"/>
<reference evidence="1" key="1">
    <citation type="submission" date="2020-05" db="EMBL/GenBank/DDBJ databases">
        <authorList>
            <person name="Chiriac C."/>
            <person name="Salcher M."/>
            <person name="Ghai R."/>
            <person name="Kavagutti S V."/>
        </authorList>
    </citation>
    <scope>NUCLEOTIDE SEQUENCE</scope>
</reference>
<name>A0A6J5S742_9CAUD</name>
<evidence type="ECO:0000313" key="1">
    <source>
        <dbReference type="EMBL" id="CAB4204286.1"/>
    </source>
</evidence>
<accession>A0A6J5S742</accession>
<sequence length="693" mass="78968">MAAKFQYIDNKHMLTFKAMPKLTFVEDNKGFIKYGKDNLYPQELVRLYNEHPEHRAIINRKARYIWGKGLKAVNEIDQIKVNTFIDSFNRKETLNQAGKKLSPNTELFNGVYVEVITNLQGQPIEFYFLNSANCRISECETKLYFCKNWNKNTQSKDIKCIEKFENKGLAGTFFIDFKYYTASASKLESVYPIAQYQSIVNDINTDIDISTFNKNYVSNGFSIGKIINFFNGQPTDDMIHSIERSFKGTYTGENGESLMITHSDRDDKAPEVVDVSVSDLSEKFAFTSKRAMKKIFAGHEMAPELFNIKFDESFLNGSPDLLILQELFVKGYIEPRQTDLLEFLSYLSFLKTGEYLEMMFEPISLIGADLSNDVDLTQDERRKLKGYEPLKAVPLDVNGQPIPVQASEVNDALVGLSATERNDINRIVHHFKSKKNGTSEALAIASLGAYGFSVSDAKKFLGINEGIDAKMSKENIVDKVLMQFENIGTIEDPSTYTVLKREKVRFRSQIDALKYERQIMKFADALLITVQELDSAVLNALQGNPTITIDEIAKLTQSEVYKIEESIGRLVKNGFLEDSVNGFLPTEKAIEKQTEPIVSKEIYTIYKYEVNDEKPSLFPGGKSRAFCSKLMSMNREYTFEQIDGISLPLVGENVAGSNIWDFRGGWFYNRLTKEVDADCRHIWVAETRQRTKK</sequence>
<protein>
    <submittedName>
        <fullName evidence="1">Uncharacterized protein</fullName>
    </submittedName>
</protein>
<dbReference type="EMBL" id="LR797338">
    <property type="protein sequence ID" value="CAB4204286.1"/>
    <property type="molecule type" value="Genomic_DNA"/>
</dbReference>